<feature type="compositionally biased region" description="Basic and acidic residues" evidence="6">
    <location>
        <begin position="1"/>
        <end position="13"/>
    </location>
</feature>
<dbReference type="RefSeq" id="WP_253235241.1">
    <property type="nucleotide sequence ID" value="NZ_JAMYJR010000001.1"/>
</dbReference>
<accession>A0ABT1DF42</accession>
<evidence type="ECO:0000256" key="5">
    <source>
        <dbReference type="ARBA" id="ARBA00023136"/>
    </source>
</evidence>
<evidence type="ECO:0000256" key="3">
    <source>
        <dbReference type="ARBA" id="ARBA00022692"/>
    </source>
</evidence>
<evidence type="ECO:0000256" key="1">
    <source>
        <dbReference type="ARBA" id="ARBA00004651"/>
    </source>
</evidence>
<keyword evidence="3 7" id="KW-0812">Transmembrane</keyword>
<dbReference type="InterPro" id="IPR001851">
    <property type="entry name" value="ABC_transp_permease"/>
</dbReference>
<evidence type="ECO:0000256" key="2">
    <source>
        <dbReference type="ARBA" id="ARBA00022475"/>
    </source>
</evidence>
<reference evidence="8 9" key="1">
    <citation type="submission" date="2022-06" db="EMBL/GenBank/DDBJ databases">
        <title>New Species of the Genus Actinoplanes, ActinopZanes ferrugineus.</title>
        <authorList>
            <person name="Ding P."/>
        </authorList>
    </citation>
    <scope>NUCLEOTIDE SEQUENCE [LARGE SCALE GENOMIC DNA]</scope>
    <source>
        <strain evidence="8 9">TRM88003</strain>
    </source>
</reference>
<organism evidence="8 9">
    <name type="scientific">Paractinoplanes aksuensis</name>
    <dbReference type="NCBI Taxonomy" id="2939490"/>
    <lineage>
        <taxon>Bacteria</taxon>
        <taxon>Bacillati</taxon>
        <taxon>Actinomycetota</taxon>
        <taxon>Actinomycetes</taxon>
        <taxon>Micromonosporales</taxon>
        <taxon>Micromonosporaceae</taxon>
        <taxon>Paractinoplanes</taxon>
    </lineage>
</organism>
<keyword evidence="2" id="KW-1003">Cell membrane</keyword>
<feature type="transmembrane region" description="Helical" evidence="7">
    <location>
        <begin position="262"/>
        <end position="280"/>
    </location>
</feature>
<gene>
    <name evidence="8" type="ORF">M1L60_00680</name>
</gene>
<comment type="caution">
    <text evidence="8">The sequence shown here is derived from an EMBL/GenBank/DDBJ whole genome shotgun (WGS) entry which is preliminary data.</text>
</comment>
<keyword evidence="4 7" id="KW-1133">Transmembrane helix</keyword>
<dbReference type="PANTHER" id="PTHR32196">
    <property type="entry name" value="ABC TRANSPORTER PERMEASE PROTEIN YPHD-RELATED-RELATED"/>
    <property type="match status" value="1"/>
</dbReference>
<sequence length="336" mass="35333">MTVESDARPETRPAPKTRGFAGTRLSSGQSWERWILPGVFVLTVAFFTIARPGAFLTVDNGRSLLQQNAPLLIVLGGLCVVLAMREFDLSFASIAGASGALTVQSLVLFNATVWSAVFYGVVLGPLLGALNGVLVGYLRVPSFIGTLATGSIIQGIMQAIAYQTVFEGIPNEYMDLTLARFLGVPINLIVIGLVLLVIGAVLRYSVFGRQAAAIGDNPDAARIAGVNVRRAKLIGFTISGACAGVAGVLLTSTAGQYYPDPGAALLLAAYAAAFLSLSLGRGWRFNVGGALLGAVFLACVTTGVTMLNYPSWLSQFLQGLVLLTAVYLLTRRQVAK</sequence>
<feature type="transmembrane region" description="Helical" evidence="7">
    <location>
        <begin position="182"/>
        <end position="202"/>
    </location>
</feature>
<proteinExistence type="predicted"/>
<feature type="transmembrane region" description="Helical" evidence="7">
    <location>
        <begin position="91"/>
        <end position="111"/>
    </location>
</feature>
<keyword evidence="9" id="KW-1185">Reference proteome</keyword>
<evidence type="ECO:0000256" key="6">
    <source>
        <dbReference type="SAM" id="MobiDB-lite"/>
    </source>
</evidence>
<feature type="transmembrane region" description="Helical" evidence="7">
    <location>
        <begin position="233"/>
        <end position="250"/>
    </location>
</feature>
<feature type="transmembrane region" description="Helical" evidence="7">
    <location>
        <begin position="143"/>
        <end position="162"/>
    </location>
</feature>
<dbReference type="Pfam" id="PF02653">
    <property type="entry name" value="BPD_transp_2"/>
    <property type="match status" value="1"/>
</dbReference>
<evidence type="ECO:0000313" key="8">
    <source>
        <dbReference type="EMBL" id="MCO8269098.1"/>
    </source>
</evidence>
<feature type="transmembrane region" description="Helical" evidence="7">
    <location>
        <begin position="117"/>
        <end position="138"/>
    </location>
</feature>
<feature type="region of interest" description="Disordered" evidence="6">
    <location>
        <begin position="1"/>
        <end position="24"/>
    </location>
</feature>
<name>A0ABT1DF42_9ACTN</name>
<evidence type="ECO:0000313" key="9">
    <source>
        <dbReference type="Proteomes" id="UP001523369"/>
    </source>
</evidence>
<keyword evidence="5 7" id="KW-0472">Membrane</keyword>
<feature type="transmembrane region" description="Helical" evidence="7">
    <location>
        <begin position="312"/>
        <end position="330"/>
    </location>
</feature>
<comment type="subcellular location">
    <subcellularLocation>
        <location evidence="1">Cell membrane</location>
        <topology evidence="1">Multi-pass membrane protein</topology>
    </subcellularLocation>
</comment>
<feature type="transmembrane region" description="Helical" evidence="7">
    <location>
        <begin position="34"/>
        <end position="58"/>
    </location>
</feature>
<evidence type="ECO:0000256" key="7">
    <source>
        <dbReference type="SAM" id="Phobius"/>
    </source>
</evidence>
<dbReference type="CDD" id="cd06579">
    <property type="entry name" value="TM_PBP1_transp_AraH_like"/>
    <property type="match status" value="1"/>
</dbReference>
<dbReference type="Proteomes" id="UP001523369">
    <property type="component" value="Unassembled WGS sequence"/>
</dbReference>
<dbReference type="EMBL" id="JAMYJR010000001">
    <property type="protein sequence ID" value="MCO8269098.1"/>
    <property type="molecule type" value="Genomic_DNA"/>
</dbReference>
<feature type="transmembrane region" description="Helical" evidence="7">
    <location>
        <begin position="64"/>
        <end position="84"/>
    </location>
</feature>
<feature type="transmembrane region" description="Helical" evidence="7">
    <location>
        <begin position="287"/>
        <end position="306"/>
    </location>
</feature>
<evidence type="ECO:0000256" key="4">
    <source>
        <dbReference type="ARBA" id="ARBA00022989"/>
    </source>
</evidence>
<protein>
    <submittedName>
        <fullName evidence="8">ABC transporter permease</fullName>
    </submittedName>
</protein>